<dbReference type="Gene3D" id="1.20.1440.60">
    <property type="entry name" value="23S rRNA-intervening sequence"/>
    <property type="match status" value="1"/>
</dbReference>
<proteinExistence type="predicted"/>
<organism evidence="1 2">
    <name type="scientific">Marseilla massiliensis</name>
    <dbReference type="NCBI Taxonomy" id="1841864"/>
    <lineage>
        <taxon>Bacteria</taxon>
        <taxon>Pseudomonadati</taxon>
        <taxon>Bacteroidota</taxon>
        <taxon>Bacteroidia</taxon>
        <taxon>Bacteroidales</taxon>
        <taxon>Prevotellaceae</taxon>
        <taxon>Marseilla</taxon>
    </lineage>
</organism>
<protein>
    <submittedName>
        <fullName evidence="1">Four helix bundle protein</fullName>
    </submittedName>
</protein>
<sequence>MGPHKNLRVWNESMELAKKVYQLTANFPKEELFGLVSQMRRCAVSIPSNIAEGYGRGTNAELIHFLYISLGSSNELDTQLELSRRFAYVNDEDFIMLDALNNSVNKMIQSLIYVRKNQNATSDPTLQKP</sequence>
<dbReference type="AlphaFoldDB" id="A0A938WUF2"/>
<reference evidence="1" key="2">
    <citation type="journal article" date="2021" name="Sci. Rep.">
        <title>The distribution of antibiotic resistance genes in chicken gut microbiota commensals.</title>
        <authorList>
            <person name="Juricova H."/>
            <person name="Matiasovicova J."/>
            <person name="Kubasova T."/>
            <person name="Cejkova D."/>
            <person name="Rychlik I."/>
        </authorList>
    </citation>
    <scope>NUCLEOTIDE SEQUENCE</scope>
    <source>
        <strain evidence="1">An824</strain>
    </source>
</reference>
<dbReference type="NCBIfam" id="TIGR02436">
    <property type="entry name" value="four helix bundle protein"/>
    <property type="match status" value="1"/>
</dbReference>
<keyword evidence="2" id="KW-1185">Reference proteome</keyword>
<evidence type="ECO:0000313" key="2">
    <source>
        <dbReference type="Proteomes" id="UP000706891"/>
    </source>
</evidence>
<evidence type="ECO:0000313" key="1">
    <source>
        <dbReference type="EMBL" id="MBM6674227.1"/>
    </source>
</evidence>
<dbReference type="PANTHER" id="PTHR38471">
    <property type="entry name" value="FOUR HELIX BUNDLE PROTEIN"/>
    <property type="match status" value="1"/>
</dbReference>
<dbReference type="EMBL" id="JACJJG010000061">
    <property type="protein sequence ID" value="MBM6674227.1"/>
    <property type="molecule type" value="Genomic_DNA"/>
</dbReference>
<dbReference type="SUPFAM" id="SSF158446">
    <property type="entry name" value="IVS-encoded protein-like"/>
    <property type="match status" value="1"/>
</dbReference>
<dbReference type="PANTHER" id="PTHR38471:SF2">
    <property type="entry name" value="FOUR HELIX BUNDLE PROTEIN"/>
    <property type="match status" value="1"/>
</dbReference>
<comment type="caution">
    <text evidence="1">The sequence shown here is derived from an EMBL/GenBank/DDBJ whole genome shotgun (WGS) entry which is preliminary data.</text>
</comment>
<dbReference type="Proteomes" id="UP000706891">
    <property type="component" value="Unassembled WGS sequence"/>
</dbReference>
<reference evidence="1" key="1">
    <citation type="submission" date="2020-08" db="EMBL/GenBank/DDBJ databases">
        <authorList>
            <person name="Cejkova D."/>
            <person name="Kubasova T."/>
            <person name="Jahodarova E."/>
            <person name="Rychlik I."/>
        </authorList>
    </citation>
    <scope>NUCLEOTIDE SEQUENCE</scope>
    <source>
        <strain evidence="1">An824</strain>
    </source>
</reference>
<accession>A0A938WUF2</accession>
<name>A0A938WUF2_9BACT</name>
<dbReference type="RefSeq" id="WP_021948864.1">
    <property type="nucleotide sequence ID" value="NZ_JACJJG010000061.1"/>
</dbReference>
<dbReference type="InterPro" id="IPR036583">
    <property type="entry name" value="23S_rRNA_IVS_sf"/>
</dbReference>
<gene>
    <name evidence="1" type="ORF">H6A34_10115</name>
</gene>
<dbReference type="Pfam" id="PF05635">
    <property type="entry name" value="23S_rRNA_IVP"/>
    <property type="match status" value="1"/>
</dbReference>
<dbReference type="CDD" id="cd16377">
    <property type="entry name" value="23S_rRNA_IVP_like"/>
    <property type="match status" value="1"/>
</dbReference>
<dbReference type="InterPro" id="IPR012657">
    <property type="entry name" value="23S_rRNA-intervening_sequence"/>
</dbReference>